<accession>A0A4R6QC06</accession>
<keyword evidence="2" id="KW-1185">Reference proteome</keyword>
<dbReference type="Proteomes" id="UP000295260">
    <property type="component" value="Unassembled WGS sequence"/>
</dbReference>
<gene>
    <name evidence="1" type="ORF">BC748_1632</name>
</gene>
<sequence>MRENELGINYKNKMQAGNLAIGLLIEKFSEFLEWIFQKREKTLVKKLIDLDLNIKKDFNISIFDVSESSFDVLKITLEKMDSQILNYIIILLSEVSFSKNKSQMFQRIKSNTKLNERILELIEFAEHCNKNLPLEIRNIQNSLQQLMRFAH</sequence>
<organism evidence="1 2">
    <name type="scientific">Flavobacterium dankookense</name>
    <dbReference type="NCBI Taxonomy" id="706186"/>
    <lineage>
        <taxon>Bacteria</taxon>
        <taxon>Pseudomonadati</taxon>
        <taxon>Bacteroidota</taxon>
        <taxon>Flavobacteriia</taxon>
        <taxon>Flavobacteriales</taxon>
        <taxon>Flavobacteriaceae</taxon>
        <taxon>Flavobacterium</taxon>
    </lineage>
</organism>
<dbReference type="AlphaFoldDB" id="A0A4R6QC06"/>
<protein>
    <submittedName>
        <fullName evidence="1">Uncharacterized protein</fullName>
    </submittedName>
</protein>
<evidence type="ECO:0000313" key="1">
    <source>
        <dbReference type="EMBL" id="TDP59383.1"/>
    </source>
</evidence>
<name>A0A4R6QC06_9FLAO</name>
<reference evidence="1 2" key="1">
    <citation type="submission" date="2019-03" db="EMBL/GenBank/DDBJ databases">
        <title>Genomic Encyclopedia of Archaeal and Bacterial Type Strains, Phase II (KMG-II): from individual species to whole genera.</title>
        <authorList>
            <person name="Goeker M."/>
        </authorList>
    </citation>
    <scope>NUCLEOTIDE SEQUENCE [LARGE SCALE GENOMIC DNA]</scope>
    <source>
        <strain evidence="1 2">DSM 25687</strain>
    </source>
</reference>
<proteinExistence type="predicted"/>
<evidence type="ECO:0000313" key="2">
    <source>
        <dbReference type="Proteomes" id="UP000295260"/>
    </source>
</evidence>
<dbReference type="EMBL" id="SNXR01000013">
    <property type="protein sequence ID" value="TDP59383.1"/>
    <property type="molecule type" value="Genomic_DNA"/>
</dbReference>
<comment type="caution">
    <text evidence="1">The sequence shown here is derived from an EMBL/GenBank/DDBJ whole genome shotgun (WGS) entry which is preliminary data.</text>
</comment>